<name>A0ABX2F2V0_9PSEU</name>
<evidence type="ECO:0000256" key="2">
    <source>
        <dbReference type="ARBA" id="ARBA00023015"/>
    </source>
</evidence>
<evidence type="ECO:0000256" key="1">
    <source>
        <dbReference type="ARBA" id="ARBA00005820"/>
    </source>
</evidence>
<dbReference type="Proteomes" id="UP000763557">
    <property type="component" value="Unassembled WGS sequence"/>
</dbReference>
<dbReference type="PANTHER" id="PTHR35807:SF1">
    <property type="entry name" value="TRANSCRIPTIONAL REGULATOR REDD"/>
    <property type="match status" value="1"/>
</dbReference>
<dbReference type="SMART" id="SM00862">
    <property type="entry name" value="Trans_reg_C"/>
    <property type="match status" value="1"/>
</dbReference>
<gene>
    <name evidence="7" type="ORF">GC106_25410</name>
</gene>
<evidence type="ECO:0000313" key="8">
    <source>
        <dbReference type="Proteomes" id="UP000763557"/>
    </source>
</evidence>
<dbReference type="PANTHER" id="PTHR35807">
    <property type="entry name" value="TRANSCRIPTIONAL REGULATOR REDD-RELATED"/>
    <property type="match status" value="1"/>
</dbReference>
<evidence type="ECO:0000259" key="6">
    <source>
        <dbReference type="PROSITE" id="PS51755"/>
    </source>
</evidence>
<dbReference type="PROSITE" id="PS51755">
    <property type="entry name" value="OMPR_PHOB"/>
    <property type="match status" value="1"/>
</dbReference>
<evidence type="ECO:0000256" key="4">
    <source>
        <dbReference type="ARBA" id="ARBA00023163"/>
    </source>
</evidence>
<dbReference type="GO" id="GO:0003677">
    <property type="term" value="F:DNA binding"/>
    <property type="evidence" value="ECO:0007669"/>
    <property type="project" value="UniProtKB-KW"/>
</dbReference>
<dbReference type="Gene3D" id="1.25.40.10">
    <property type="entry name" value="Tetratricopeptide repeat domain"/>
    <property type="match status" value="1"/>
</dbReference>
<dbReference type="SUPFAM" id="SSF46894">
    <property type="entry name" value="C-terminal effector domain of the bipartite response regulators"/>
    <property type="match status" value="1"/>
</dbReference>
<comment type="caution">
    <text evidence="7">The sequence shown here is derived from an EMBL/GenBank/DDBJ whole genome shotgun (WGS) entry which is preliminary data.</text>
</comment>
<dbReference type="InterPro" id="IPR016032">
    <property type="entry name" value="Sig_transdc_resp-reg_C-effctor"/>
</dbReference>
<dbReference type="Pfam" id="PF00486">
    <property type="entry name" value="Trans_reg_C"/>
    <property type="match status" value="1"/>
</dbReference>
<sequence>MTVEFRVLGTVEAIRDGEPVNIGHARQRSVLAVLVAHVGQPVTADQLVERVWADRAPQRPRDTLYSYLSKLRQVLADVEGVAIERDSGAYRLVADPLAVDVHRFEDLVARARAEHDPERSLALFDEALGLWRGEAFAGMDTPWFVERREALQALRDSARSDRVDRALQVGRHHEVITELTARSTEQPMDERVTGQLMLALHRSGRTAEALTRYDHLRRTLIAELGTDPGVRLQQLHAELLASAPPPAVGPPPRTRVPWWRRRIPVLAACAAVAVPLFFVVTNSAKSNNSGGPATTRPAFSRAPDSGFVKIRPAVPGYADICVTDGRERDERHSRPIAALKPCATATPPRTSLEPLGDGRFRIWWNHPEHGIGCLTVIDAAKGPGYRLEPWDDCPDFREFQKFVFEPVDTPVFGGYRIRPLHSGLCVGVAEPVEHNAEVVQEECTGGADQEFLVDPE</sequence>
<evidence type="ECO:0000313" key="7">
    <source>
        <dbReference type="EMBL" id="NRN65330.1"/>
    </source>
</evidence>
<keyword evidence="8" id="KW-1185">Reference proteome</keyword>
<evidence type="ECO:0000256" key="3">
    <source>
        <dbReference type="ARBA" id="ARBA00023125"/>
    </source>
</evidence>
<dbReference type="Gene3D" id="1.10.10.10">
    <property type="entry name" value="Winged helix-like DNA-binding domain superfamily/Winged helix DNA-binding domain"/>
    <property type="match status" value="1"/>
</dbReference>
<evidence type="ECO:0000256" key="5">
    <source>
        <dbReference type="PROSITE-ProRule" id="PRU01091"/>
    </source>
</evidence>
<proteinExistence type="inferred from homology"/>
<dbReference type="InterPro" id="IPR036388">
    <property type="entry name" value="WH-like_DNA-bd_sf"/>
</dbReference>
<feature type="DNA-binding region" description="OmpR/PhoB-type" evidence="5">
    <location>
        <begin position="1"/>
        <end position="94"/>
    </location>
</feature>
<dbReference type="CDD" id="cd00161">
    <property type="entry name" value="beta-trefoil_Ricin-like"/>
    <property type="match status" value="1"/>
</dbReference>
<dbReference type="InterPro" id="IPR005158">
    <property type="entry name" value="BTAD"/>
</dbReference>
<dbReference type="CDD" id="cd15831">
    <property type="entry name" value="BTAD"/>
    <property type="match status" value="1"/>
</dbReference>
<organism evidence="7 8">
    <name type="scientific">Kibdelosporangium persicum</name>
    <dbReference type="NCBI Taxonomy" id="2698649"/>
    <lineage>
        <taxon>Bacteria</taxon>
        <taxon>Bacillati</taxon>
        <taxon>Actinomycetota</taxon>
        <taxon>Actinomycetes</taxon>
        <taxon>Pseudonocardiales</taxon>
        <taxon>Pseudonocardiaceae</taxon>
        <taxon>Kibdelosporangium</taxon>
    </lineage>
</organism>
<keyword evidence="3 5" id="KW-0238">DNA-binding</keyword>
<dbReference type="Pfam" id="PF03704">
    <property type="entry name" value="BTAD"/>
    <property type="match status" value="1"/>
</dbReference>
<keyword evidence="2" id="KW-0805">Transcription regulation</keyword>
<keyword evidence="4" id="KW-0804">Transcription</keyword>
<accession>A0ABX2F2V0</accession>
<dbReference type="InterPro" id="IPR035992">
    <property type="entry name" value="Ricin_B-like_lectins"/>
</dbReference>
<dbReference type="Gene3D" id="2.80.10.50">
    <property type="match status" value="1"/>
</dbReference>
<feature type="domain" description="OmpR/PhoB-type" evidence="6">
    <location>
        <begin position="1"/>
        <end position="94"/>
    </location>
</feature>
<dbReference type="InterPro" id="IPR051677">
    <property type="entry name" value="AfsR-DnrI-RedD_regulator"/>
</dbReference>
<dbReference type="RefSeq" id="WP_173129136.1">
    <property type="nucleotide sequence ID" value="NZ_CBCSGW010000005.1"/>
</dbReference>
<dbReference type="InterPro" id="IPR001867">
    <property type="entry name" value="OmpR/PhoB-type_DNA-bd"/>
</dbReference>
<comment type="similarity">
    <text evidence="1">Belongs to the AfsR/DnrI/RedD regulatory family.</text>
</comment>
<reference evidence="7 8" key="1">
    <citation type="submission" date="2020-01" db="EMBL/GenBank/DDBJ databases">
        <title>Kibdelosporangium persica a novel Actinomycetes from a hot desert in Iran.</title>
        <authorList>
            <person name="Safaei N."/>
            <person name="Zaburannyi N."/>
            <person name="Mueller R."/>
            <person name="Wink J."/>
        </authorList>
    </citation>
    <scope>NUCLEOTIDE SEQUENCE [LARGE SCALE GENOMIC DNA]</scope>
    <source>
        <strain evidence="7 8">4NS15</strain>
    </source>
</reference>
<dbReference type="SUPFAM" id="SSF50370">
    <property type="entry name" value="Ricin B-like lectins"/>
    <property type="match status" value="1"/>
</dbReference>
<protein>
    <submittedName>
        <fullName evidence="7">DNA-binding SARP family transcriptional activator</fullName>
    </submittedName>
</protein>
<dbReference type="EMBL" id="JAAATY010000006">
    <property type="protein sequence ID" value="NRN65330.1"/>
    <property type="molecule type" value="Genomic_DNA"/>
</dbReference>
<dbReference type="InterPro" id="IPR011990">
    <property type="entry name" value="TPR-like_helical_dom_sf"/>
</dbReference>
<dbReference type="SMART" id="SM01043">
    <property type="entry name" value="BTAD"/>
    <property type="match status" value="1"/>
</dbReference>
<dbReference type="SUPFAM" id="SSF48452">
    <property type="entry name" value="TPR-like"/>
    <property type="match status" value="1"/>
</dbReference>